<evidence type="ECO:0000313" key="2">
    <source>
        <dbReference type="Proteomes" id="UP001157502"/>
    </source>
</evidence>
<name>A0ACC2G695_DALPE</name>
<sequence length="129" mass="13848">MSGEPNPYSGLSLSLFPSPPPSPAPCLSIYLSPVVIPTPCRCNWGTGTLIVLLFFALALLHPLQSHLPPAQDMKLDQAAFILLPQGRPLHPLSCHCGMADTQAPRATEQRLLLSPLPSLFTSRSRGANI</sequence>
<organism evidence="1 2">
    <name type="scientific">Dallia pectoralis</name>
    <name type="common">Alaska blackfish</name>
    <dbReference type="NCBI Taxonomy" id="75939"/>
    <lineage>
        <taxon>Eukaryota</taxon>
        <taxon>Metazoa</taxon>
        <taxon>Chordata</taxon>
        <taxon>Craniata</taxon>
        <taxon>Vertebrata</taxon>
        <taxon>Euteleostomi</taxon>
        <taxon>Actinopterygii</taxon>
        <taxon>Neopterygii</taxon>
        <taxon>Teleostei</taxon>
        <taxon>Protacanthopterygii</taxon>
        <taxon>Esociformes</taxon>
        <taxon>Umbridae</taxon>
        <taxon>Dallia</taxon>
    </lineage>
</organism>
<reference evidence="1" key="1">
    <citation type="submission" date="2021-05" db="EMBL/GenBank/DDBJ databases">
        <authorList>
            <person name="Pan Q."/>
            <person name="Jouanno E."/>
            <person name="Zahm M."/>
            <person name="Klopp C."/>
            <person name="Cabau C."/>
            <person name="Louis A."/>
            <person name="Berthelot C."/>
            <person name="Parey E."/>
            <person name="Roest Crollius H."/>
            <person name="Montfort J."/>
            <person name="Robinson-Rechavi M."/>
            <person name="Bouchez O."/>
            <person name="Lampietro C."/>
            <person name="Lopez Roques C."/>
            <person name="Donnadieu C."/>
            <person name="Postlethwait J."/>
            <person name="Bobe J."/>
            <person name="Dillon D."/>
            <person name="Chandos A."/>
            <person name="von Hippel F."/>
            <person name="Guiguen Y."/>
        </authorList>
    </citation>
    <scope>NUCLEOTIDE SEQUENCE</scope>
    <source>
        <strain evidence="1">YG-Jan2019</strain>
    </source>
</reference>
<dbReference type="EMBL" id="CM055744">
    <property type="protein sequence ID" value="KAJ7998988.1"/>
    <property type="molecule type" value="Genomic_DNA"/>
</dbReference>
<dbReference type="Proteomes" id="UP001157502">
    <property type="component" value="Chromosome 17"/>
</dbReference>
<keyword evidence="2" id="KW-1185">Reference proteome</keyword>
<proteinExistence type="predicted"/>
<gene>
    <name evidence="1" type="ORF">DPEC_G00210720</name>
</gene>
<accession>A0ACC2G695</accession>
<protein>
    <submittedName>
        <fullName evidence="1">Uncharacterized protein</fullName>
    </submittedName>
</protein>
<comment type="caution">
    <text evidence="1">The sequence shown here is derived from an EMBL/GenBank/DDBJ whole genome shotgun (WGS) entry which is preliminary data.</text>
</comment>
<evidence type="ECO:0000313" key="1">
    <source>
        <dbReference type="EMBL" id="KAJ7998988.1"/>
    </source>
</evidence>